<dbReference type="InterPro" id="IPR013656">
    <property type="entry name" value="PAS_4"/>
</dbReference>
<dbReference type="Pfam" id="PF00072">
    <property type="entry name" value="Response_reg"/>
    <property type="match status" value="1"/>
</dbReference>
<dbReference type="NCBIfam" id="TIGR00229">
    <property type="entry name" value="sensory_box"/>
    <property type="match status" value="2"/>
</dbReference>
<feature type="domain" description="Histidine kinase" evidence="7">
    <location>
        <begin position="624"/>
        <end position="845"/>
    </location>
</feature>
<protein>
    <recommendedName>
        <fullName evidence="2">histidine kinase</fullName>
        <ecNumber evidence="2">2.7.13.3</ecNumber>
    </recommendedName>
</protein>
<dbReference type="CDD" id="cd16922">
    <property type="entry name" value="HATPase_EvgS-ArcB-TorS-like"/>
    <property type="match status" value="1"/>
</dbReference>
<dbReference type="Gene3D" id="3.30.565.10">
    <property type="entry name" value="Histidine kinase-like ATPase, C-terminal domain"/>
    <property type="match status" value="1"/>
</dbReference>
<name>A0ABQ1U8Y2_9BACT</name>
<comment type="caution">
    <text evidence="11">The sequence shown here is derived from an EMBL/GenBank/DDBJ whole genome shotgun (WGS) entry which is preliminary data.</text>
</comment>
<dbReference type="Gene3D" id="3.30.450.20">
    <property type="entry name" value="PAS domain"/>
    <property type="match status" value="4"/>
</dbReference>
<comment type="catalytic activity">
    <reaction evidence="1">
        <text>ATP + protein L-histidine = ADP + protein N-phospho-L-histidine.</text>
        <dbReference type="EC" id="2.7.13.3"/>
    </reaction>
</comment>
<keyword evidence="12" id="KW-1185">Reference proteome</keyword>
<evidence type="ECO:0000313" key="12">
    <source>
        <dbReference type="Proteomes" id="UP000632273"/>
    </source>
</evidence>
<feature type="domain" description="PAS" evidence="9">
    <location>
        <begin position="1"/>
        <end position="39"/>
    </location>
</feature>
<dbReference type="PROSITE" id="PS50110">
    <property type="entry name" value="RESPONSE_REGULATORY"/>
    <property type="match status" value="1"/>
</dbReference>
<dbReference type="Pfam" id="PF02518">
    <property type="entry name" value="HATPase_c"/>
    <property type="match status" value="1"/>
</dbReference>
<evidence type="ECO:0000259" key="8">
    <source>
        <dbReference type="PROSITE" id="PS50110"/>
    </source>
</evidence>
<evidence type="ECO:0000256" key="1">
    <source>
        <dbReference type="ARBA" id="ARBA00000085"/>
    </source>
</evidence>
<sequence>MVQNLRAGLLLVDPEGHIQFVNSYFRELFGLATEDTIAEVYPPPPNTISIKDAFQRPAEFSTRAQVLQAAGQTVLNEEFVLANGRVVELDYLVLDQGQAGRLICYRDVTERHGRENQLRMLSYMQEQNPNPILRLAPDGAVVYANPAAAPLVQILAADVPTALRQQLLTLVQTALGTAAPHQQELAVAEQHYLVTVVAVPTETYATLYLTDITARQQVEQQLAEQRVFYETILAEVPIAVSVMDADFRYRFVNPAVEPDPVLREWLLGKTSEESCRYRQVSQATMELRQRAFEKAMAQKREVTWEEMLINNSKPRHMLRRLRPIVEPDGTIRLLVSSGLDITARKQAEEKVAQQQEFYESILNLLPVDIAVFDAGHRYLFVNPASISDPVTRRQVIGMTNAEYCAFRSRPAEITQQREQIFAQAVSTRTDVAWEETLWERYGQQRTLRCLRPVFHPDGSLRWVVGSGLDITARYAAEERQRQSEALIREQQALIRLIVDTLPSVVYVMEPDESIVFTNKAFENLASRSEHIQPYDQQSAEVREQIHLLRTWREQVMTTQNPLATEMPFTLLTGEVRHQQVHMRPLQRTENDGAVLVVCTDITDLKQAQQAAEENAHAKETFLARMSHEIRTPLNGILGMANLLRKTPLTVLQQEYLHTMQRAGQHLLALVNDVLDMAKITANHLQLDQTPFDLTVTLEGARQTVAALAEEKGLALVMAPLPLPGTQVVGDAYRLHQVLLNLLSNAIKFTEHGSVQLGADVVEDTPDVLTLRFWVRDTGIGIVPEQQTHIFEAFTQASAETSQQFGGTGLGLAISEQLVHHMGGTLRLCSEPGQGTTFSFTLTLPKVVQTGIAPEPAPAMTYEALRGLRVLLAEDNMVNQWLATVMLEHWGVQVEAVSNGLDALAQLKANPYDVAILDIQMPGLSGVGVTTALRQYPDPARAAVPILALTANAFETQSEGYLAAGMNACLTKPFEEADLCQVLLQLSHEATRF</sequence>
<dbReference type="CDD" id="cd17546">
    <property type="entry name" value="REC_hyHK_CKI1_RcsC-like"/>
    <property type="match status" value="1"/>
</dbReference>
<evidence type="ECO:0000256" key="2">
    <source>
        <dbReference type="ARBA" id="ARBA00012438"/>
    </source>
</evidence>
<proteinExistence type="predicted"/>
<dbReference type="PRINTS" id="PR00344">
    <property type="entry name" value="BCTRLSENSOR"/>
</dbReference>
<dbReference type="CDD" id="cd00082">
    <property type="entry name" value="HisKA"/>
    <property type="match status" value="1"/>
</dbReference>
<dbReference type="PROSITE" id="PS50112">
    <property type="entry name" value="PAS"/>
    <property type="match status" value="1"/>
</dbReference>
<dbReference type="SUPFAM" id="SSF52172">
    <property type="entry name" value="CheY-like"/>
    <property type="match status" value="1"/>
</dbReference>
<dbReference type="Proteomes" id="UP000632273">
    <property type="component" value="Unassembled WGS sequence"/>
</dbReference>
<evidence type="ECO:0000256" key="4">
    <source>
        <dbReference type="ARBA" id="ARBA00022679"/>
    </source>
</evidence>
<dbReference type="InterPro" id="IPR035965">
    <property type="entry name" value="PAS-like_dom_sf"/>
</dbReference>
<dbReference type="EMBL" id="BMHT01000003">
    <property type="protein sequence ID" value="GGF10798.1"/>
    <property type="molecule type" value="Genomic_DNA"/>
</dbReference>
<dbReference type="Gene3D" id="1.10.287.130">
    <property type="match status" value="1"/>
</dbReference>
<keyword evidence="4" id="KW-0808">Transferase</keyword>
<evidence type="ECO:0000259" key="9">
    <source>
        <dbReference type="PROSITE" id="PS50112"/>
    </source>
</evidence>
<reference evidence="12" key="1">
    <citation type="journal article" date="2019" name="Int. J. Syst. Evol. Microbiol.">
        <title>The Global Catalogue of Microorganisms (GCM) 10K type strain sequencing project: providing services to taxonomists for standard genome sequencing and annotation.</title>
        <authorList>
            <consortium name="The Broad Institute Genomics Platform"/>
            <consortium name="The Broad Institute Genome Sequencing Center for Infectious Disease"/>
            <person name="Wu L."/>
            <person name="Ma J."/>
        </authorList>
    </citation>
    <scope>NUCLEOTIDE SEQUENCE [LARGE SCALE GENOMIC DNA]</scope>
    <source>
        <strain evidence="12">CGMCC 1.15197</strain>
    </source>
</reference>
<feature type="domain" description="PAC" evidence="10">
    <location>
        <begin position="298"/>
        <end position="353"/>
    </location>
</feature>
<organism evidence="11 12">
    <name type="scientific">Hymenobacter cavernae</name>
    <dbReference type="NCBI Taxonomy" id="2044852"/>
    <lineage>
        <taxon>Bacteria</taxon>
        <taxon>Pseudomonadati</taxon>
        <taxon>Bacteroidota</taxon>
        <taxon>Cytophagia</taxon>
        <taxon>Cytophagales</taxon>
        <taxon>Hymenobacteraceae</taxon>
        <taxon>Hymenobacter</taxon>
    </lineage>
</organism>
<dbReference type="InterPro" id="IPR036097">
    <property type="entry name" value="HisK_dim/P_sf"/>
</dbReference>
<evidence type="ECO:0000259" key="7">
    <source>
        <dbReference type="PROSITE" id="PS50109"/>
    </source>
</evidence>
<feature type="modified residue" description="4-aspartylphosphate" evidence="6">
    <location>
        <position position="917"/>
    </location>
</feature>
<dbReference type="InterPro" id="IPR001789">
    <property type="entry name" value="Sig_transdc_resp-reg_receiver"/>
</dbReference>
<feature type="domain" description="Response regulatory" evidence="8">
    <location>
        <begin position="868"/>
        <end position="986"/>
    </location>
</feature>
<dbReference type="InterPro" id="IPR003661">
    <property type="entry name" value="HisK_dim/P_dom"/>
</dbReference>
<dbReference type="Pfam" id="PF13188">
    <property type="entry name" value="PAS_8"/>
    <property type="match status" value="1"/>
</dbReference>
<dbReference type="SMART" id="SM00091">
    <property type="entry name" value="PAS"/>
    <property type="match status" value="4"/>
</dbReference>
<dbReference type="PROSITE" id="PS50109">
    <property type="entry name" value="HIS_KIN"/>
    <property type="match status" value="1"/>
</dbReference>
<dbReference type="SUPFAM" id="SSF47384">
    <property type="entry name" value="Homodimeric domain of signal transducing histidine kinase"/>
    <property type="match status" value="1"/>
</dbReference>
<dbReference type="SMART" id="SM00448">
    <property type="entry name" value="REC"/>
    <property type="match status" value="1"/>
</dbReference>
<dbReference type="InterPro" id="IPR011006">
    <property type="entry name" value="CheY-like_superfamily"/>
</dbReference>
<dbReference type="SMART" id="SM00388">
    <property type="entry name" value="HisKA"/>
    <property type="match status" value="1"/>
</dbReference>
<dbReference type="SMART" id="SM00387">
    <property type="entry name" value="HATPase_c"/>
    <property type="match status" value="1"/>
</dbReference>
<accession>A0ABQ1U8Y2</accession>
<dbReference type="SUPFAM" id="SSF55874">
    <property type="entry name" value="ATPase domain of HSP90 chaperone/DNA topoisomerase II/histidine kinase"/>
    <property type="match status" value="1"/>
</dbReference>
<dbReference type="EC" id="2.7.13.3" evidence="2"/>
<evidence type="ECO:0000313" key="11">
    <source>
        <dbReference type="EMBL" id="GGF10798.1"/>
    </source>
</evidence>
<evidence type="ECO:0000256" key="6">
    <source>
        <dbReference type="PROSITE-ProRule" id="PRU00169"/>
    </source>
</evidence>
<dbReference type="InterPro" id="IPR005467">
    <property type="entry name" value="His_kinase_dom"/>
</dbReference>
<dbReference type="PROSITE" id="PS50113">
    <property type="entry name" value="PAC"/>
    <property type="match status" value="2"/>
</dbReference>
<dbReference type="Pfam" id="PF08448">
    <property type="entry name" value="PAS_4"/>
    <property type="match status" value="3"/>
</dbReference>
<evidence type="ECO:0000256" key="5">
    <source>
        <dbReference type="ARBA" id="ARBA00022777"/>
    </source>
</evidence>
<dbReference type="SUPFAM" id="SSF55785">
    <property type="entry name" value="PYP-like sensor domain (PAS domain)"/>
    <property type="match status" value="4"/>
</dbReference>
<dbReference type="InterPro" id="IPR036890">
    <property type="entry name" value="HATPase_C_sf"/>
</dbReference>
<dbReference type="InterPro" id="IPR003594">
    <property type="entry name" value="HATPase_dom"/>
</dbReference>
<feature type="domain" description="PAC" evidence="10">
    <location>
        <begin position="431"/>
        <end position="482"/>
    </location>
</feature>
<dbReference type="InterPro" id="IPR000700">
    <property type="entry name" value="PAS-assoc_C"/>
</dbReference>
<keyword evidence="5" id="KW-0418">Kinase</keyword>
<dbReference type="PANTHER" id="PTHR43047">
    <property type="entry name" value="TWO-COMPONENT HISTIDINE PROTEIN KINASE"/>
    <property type="match status" value="1"/>
</dbReference>
<keyword evidence="3 6" id="KW-0597">Phosphoprotein</keyword>
<dbReference type="InterPro" id="IPR004358">
    <property type="entry name" value="Sig_transdc_His_kin-like_C"/>
</dbReference>
<dbReference type="Gene3D" id="3.40.50.2300">
    <property type="match status" value="1"/>
</dbReference>
<evidence type="ECO:0000256" key="3">
    <source>
        <dbReference type="ARBA" id="ARBA00022553"/>
    </source>
</evidence>
<dbReference type="Pfam" id="PF00512">
    <property type="entry name" value="HisKA"/>
    <property type="match status" value="1"/>
</dbReference>
<evidence type="ECO:0000259" key="10">
    <source>
        <dbReference type="PROSITE" id="PS50113"/>
    </source>
</evidence>
<gene>
    <name evidence="11" type="ORF">GCM10011383_22510</name>
</gene>
<dbReference type="InterPro" id="IPR000014">
    <property type="entry name" value="PAS"/>
</dbReference>
<dbReference type="PANTHER" id="PTHR43047:SF78">
    <property type="entry name" value="SENSORY_REGULATORY PROTEIN RPFC"/>
    <property type="match status" value="1"/>
</dbReference>